<accession>A0AAW8NEI4</accession>
<evidence type="ECO:0000313" key="3">
    <source>
        <dbReference type="Proteomes" id="UP001262032"/>
    </source>
</evidence>
<reference evidence="2" key="1">
    <citation type="submission" date="2023-07" db="EMBL/GenBank/DDBJ databases">
        <title>Sorghum-associated microbial communities from plants grown in Nebraska, USA.</title>
        <authorList>
            <person name="Schachtman D."/>
        </authorList>
    </citation>
    <scope>NUCLEOTIDE SEQUENCE</scope>
    <source>
        <strain evidence="2">BE261</strain>
    </source>
</reference>
<dbReference type="EMBL" id="JAVDWN010000018">
    <property type="protein sequence ID" value="MDR7165732.1"/>
    <property type="molecule type" value="Genomic_DNA"/>
</dbReference>
<dbReference type="AlphaFoldDB" id="A0AAW8NEI4"/>
<gene>
    <name evidence="2" type="ORF">J2X12_003786</name>
</gene>
<dbReference type="InterPro" id="IPR020825">
    <property type="entry name" value="Phe-tRNA_synthase-like_B3/B4"/>
</dbReference>
<organism evidence="2 3">
    <name type="scientific">Pseudarthrobacter oxydans</name>
    <name type="common">Arthrobacter oxydans</name>
    <dbReference type="NCBI Taxonomy" id="1671"/>
    <lineage>
        <taxon>Bacteria</taxon>
        <taxon>Bacillati</taxon>
        <taxon>Actinomycetota</taxon>
        <taxon>Actinomycetes</taxon>
        <taxon>Micrococcales</taxon>
        <taxon>Micrococcaceae</taxon>
        <taxon>Pseudarthrobacter</taxon>
    </lineage>
</organism>
<dbReference type="InterPro" id="IPR005146">
    <property type="entry name" value="B3/B4_tRNA-bd"/>
</dbReference>
<dbReference type="GO" id="GO:0003723">
    <property type="term" value="F:RNA binding"/>
    <property type="evidence" value="ECO:0007669"/>
    <property type="project" value="InterPro"/>
</dbReference>
<sequence>MLLSYAPDITTTHPTLVTAVIRADRITATADVSSRLPPLEAAARRRLDTGQISEFPEIRAWRHAFSVMGLKPTQYRCAAESLLRRLEKSGNLPSIHPLVDLCNHVSISLAVPIAVFDLTHIASALTVRPAEGSEHYLAFNGETEQPEPGEVIFADNAGEAHARRWTNRQSARSAIRETSSDVLIVAEALHDDAHDSLSMLLTMLTTAIRETWGSHMEGELILEGERQSVPGTPHRLLE</sequence>
<protein>
    <submittedName>
        <fullName evidence="2">DNA/RNA-binding domain of Phe-tRNA-synthetase-like protein</fullName>
    </submittedName>
</protein>
<evidence type="ECO:0000313" key="2">
    <source>
        <dbReference type="EMBL" id="MDR7165732.1"/>
    </source>
</evidence>
<evidence type="ECO:0000259" key="1">
    <source>
        <dbReference type="SMART" id="SM00873"/>
    </source>
</evidence>
<dbReference type="GO" id="GO:0004826">
    <property type="term" value="F:phenylalanine-tRNA ligase activity"/>
    <property type="evidence" value="ECO:0007669"/>
    <property type="project" value="InterPro"/>
</dbReference>
<dbReference type="SUPFAM" id="SSF56037">
    <property type="entry name" value="PheT/TilS domain"/>
    <property type="match status" value="1"/>
</dbReference>
<comment type="caution">
    <text evidence="2">The sequence shown here is derived from an EMBL/GenBank/DDBJ whole genome shotgun (WGS) entry which is preliminary data.</text>
</comment>
<dbReference type="Proteomes" id="UP001262032">
    <property type="component" value="Unassembled WGS sequence"/>
</dbReference>
<name>A0AAW8NEI4_PSEOX</name>
<feature type="domain" description="B3/B4 tRNA-binding" evidence="1">
    <location>
        <begin position="59"/>
        <end position="209"/>
    </location>
</feature>
<proteinExistence type="predicted"/>
<dbReference type="RefSeq" id="WP_310258394.1">
    <property type="nucleotide sequence ID" value="NZ_JAVDWN010000018.1"/>
</dbReference>
<dbReference type="Pfam" id="PF03483">
    <property type="entry name" value="B3_4"/>
    <property type="match status" value="1"/>
</dbReference>
<dbReference type="PANTHER" id="PTHR39209">
    <property type="match status" value="1"/>
</dbReference>
<dbReference type="Gene3D" id="3.50.40.10">
    <property type="entry name" value="Phenylalanyl-trna Synthetase, Chain B, domain 3"/>
    <property type="match status" value="1"/>
</dbReference>
<dbReference type="SMART" id="SM00873">
    <property type="entry name" value="B3_4"/>
    <property type="match status" value="1"/>
</dbReference>
<dbReference type="PANTHER" id="PTHR39209:SF2">
    <property type="entry name" value="CYTOPLASMIC PROTEIN"/>
    <property type="match status" value="1"/>
</dbReference>